<keyword evidence="4" id="KW-0732">Signal</keyword>
<dbReference type="AlphaFoldDB" id="E5A8B4"/>
<protein>
    <submittedName>
        <fullName evidence="5">Uncharacterized protein</fullName>
    </submittedName>
</protein>
<dbReference type="InterPro" id="IPR036770">
    <property type="entry name" value="Ankyrin_rpt-contain_sf"/>
</dbReference>
<dbReference type="PANTHER" id="PTHR24198:SF194">
    <property type="entry name" value="INVERSIN-A"/>
    <property type="match status" value="1"/>
</dbReference>
<feature type="signal peptide" evidence="4">
    <location>
        <begin position="1"/>
        <end position="28"/>
    </location>
</feature>
<dbReference type="SUPFAM" id="SSF48403">
    <property type="entry name" value="Ankyrin repeat"/>
    <property type="match status" value="1"/>
</dbReference>
<dbReference type="STRING" id="985895.E5A8B4"/>
<dbReference type="InterPro" id="IPR002110">
    <property type="entry name" value="Ankyrin_rpt"/>
</dbReference>
<dbReference type="Pfam" id="PF12796">
    <property type="entry name" value="Ank_2"/>
    <property type="match status" value="1"/>
</dbReference>
<evidence type="ECO:0000256" key="4">
    <source>
        <dbReference type="SAM" id="SignalP"/>
    </source>
</evidence>
<accession>E5A8B4</accession>
<sequence>MLLYHASTWIILRVSLLLILSSLLVVNSFTPKVSAPAPITHNLARYSRPEQVQLCYQASCKGDLDGVKEQNSSPVQNGFFASLSEAISRKDIRVVQHLLDENVAGGHLPADDAVRSQAYEILALFLTRGWDINEPMGRNLPAVLGIPSSTSDEEMVAWLLDHGADPNSRCDWDLTSTSYAMLQAPLQTIQTLFQRGADPHRGQLLHYTVLRDKPDALAVVRLVVEKGAAVNEVKYEKEPKTYAERKPFSLGTALYRAAEFGKLEIVGYLVDKGADPLKLDSKERTPRFWAEKRGHGEVCWFLRKDADVRSRYLIPQSELHCIASDTWPMAQELYSLIWYAGM</sequence>
<evidence type="ECO:0000313" key="6">
    <source>
        <dbReference type="Proteomes" id="UP000002668"/>
    </source>
</evidence>
<dbReference type="OrthoDB" id="1722345at2759"/>
<dbReference type="PANTHER" id="PTHR24198">
    <property type="entry name" value="ANKYRIN REPEAT AND PROTEIN KINASE DOMAIN-CONTAINING PROTEIN"/>
    <property type="match status" value="1"/>
</dbReference>
<dbReference type="eggNOG" id="ENOG502SQR9">
    <property type="taxonomic scope" value="Eukaryota"/>
</dbReference>
<dbReference type="Proteomes" id="UP000002668">
    <property type="component" value="Genome"/>
</dbReference>
<dbReference type="VEuPathDB" id="FungiDB:LEMA_P074480.1"/>
<proteinExistence type="predicted"/>
<gene>
    <name evidence="5" type="ORF">LEMA_P074480.1</name>
</gene>
<evidence type="ECO:0000256" key="2">
    <source>
        <dbReference type="ARBA" id="ARBA00023043"/>
    </source>
</evidence>
<evidence type="ECO:0000256" key="3">
    <source>
        <dbReference type="PROSITE-ProRule" id="PRU00023"/>
    </source>
</evidence>
<dbReference type="InParanoid" id="E5A8B4"/>
<keyword evidence="1" id="KW-0677">Repeat</keyword>
<dbReference type="HOGENOM" id="CLU_064330_0_1_1"/>
<dbReference type="SMART" id="SM00248">
    <property type="entry name" value="ANK"/>
    <property type="match status" value="4"/>
</dbReference>
<dbReference type="OMA" id="WALFQFM"/>
<reference evidence="6" key="1">
    <citation type="journal article" date="2011" name="Nat. Commun.">
        <title>Effector diversification within compartments of the Leptosphaeria maculans genome affected by Repeat-Induced Point mutations.</title>
        <authorList>
            <person name="Rouxel T."/>
            <person name="Grandaubert J."/>
            <person name="Hane J.K."/>
            <person name="Hoede C."/>
            <person name="van de Wouw A.P."/>
            <person name="Couloux A."/>
            <person name="Dominguez V."/>
            <person name="Anthouard V."/>
            <person name="Bally P."/>
            <person name="Bourras S."/>
            <person name="Cozijnsen A.J."/>
            <person name="Ciuffetti L.M."/>
            <person name="Degrave A."/>
            <person name="Dilmaghani A."/>
            <person name="Duret L."/>
            <person name="Fudal I."/>
            <person name="Goodwin S.B."/>
            <person name="Gout L."/>
            <person name="Glaser N."/>
            <person name="Linglin J."/>
            <person name="Kema G.H.J."/>
            <person name="Lapalu N."/>
            <person name="Lawrence C.B."/>
            <person name="May K."/>
            <person name="Meyer M."/>
            <person name="Ollivier B."/>
            <person name="Poulain J."/>
            <person name="Schoch C.L."/>
            <person name="Simon A."/>
            <person name="Spatafora J.W."/>
            <person name="Stachowiak A."/>
            <person name="Turgeon B.G."/>
            <person name="Tyler B.M."/>
            <person name="Vincent D."/>
            <person name="Weissenbach J."/>
            <person name="Amselem J."/>
            <person name="Quesneville H."/>
            <person name="Oliver R.P."/>
            <person name="Wincker P."/>
            <person name="Balesdent M.-H."/>
            <person name="Howlett B.J."/>
        </authorList>
    </citation>
    <scope>NUCLEOTIDE SEQUENCE [LARGE SCALE GENOMIC DNA]</scope>
    <source>
        <strain evidence="6">JN3 / isolate v23.1.3 / race Av1-4-5-6-7-8</strain>
    </source>
</reference>
<name>E5A8B4_LEPMJ</name>
<keyword evidence="6" id="KW-1185">Reference proteome</keyword>
<dbReference type="Gene3D" id="1.25.40.20">
    <property type="entry name" value="Ankyrin repeat-containing domain"/>
    <property type="match status" value="2"/>
</dbReference>
<evidence type="ECO:0000256" key="1">
    <source>
        <dbReference type="ARBA" id="ARBA00022737"/>
    </source>
</evidence>
<dbReference type="EMBL" id="FP929137">
    <property type="protein sequence ID" value="CBX99859.1"/>
    <property type="molecule type" value="Genomic_DNA"/>
</dbReference>
<dbReference type="PROSITE" id="PS50297">
    <property type="entry name" value="ANK_REP_REGION"/>
    <property type="match status" value="1"/>
</dbReference>
<organism evidence="6">
    <name type="scientific">Leptosphaeria maculans (strain JN3 / isolate v23.1.3 / race Av1-4-5-6-7-8)</name>
    <name type="common">Blackleg fungus</name>
    <name type="synonym">Phoma lingam</name>
    <dbReference type="NCBI Taxonomy" id="985895"/>
    <lineage>
        <taxon>Eukaryota</taxon>
        <taxon>Fungi</taxon>
        <taxon>Dikarya</taxon>
        <taxon>Ascomycota</taxon>
        <taxon>Pezizomycotina</taxon>
        <taxon>Dothideomycetes</taxon>
        <taxon>Pleosporomycetidae</taxon>
        <taxon>Pleosporales</taxon>
        <taxon>Pleosporineae</taxon>
        <taxon>Leptosphaeriaceae</taxon>
        <taxon>Plenodomus</taxon>
        <taxon>Plenodomus lingam/Leptosphaeria maculans species complex</taxon>
    </lineage>
</organism>
<feature type="repeat" description="ANK" evidence="3">
    <location>
        <begin position="249"/>
        <end position="281"/>
    </location>
</feature>
<evidence type="ECO:0000313" key="5">
    <source>
        <dbReference type="EMBL" id="CBX99859.1"/>
    </source>
</evidence>
<feature type="chain" id="PRO_5003195081" evidence="4">
    <location>
        <begin position="29"/>
        <end position="342"/>
    </location>
</feature>
<dbReference type="PROSITE" id="PS50088">
    <property type="entry name" value="ANK_REPEAT"/>
    <property type="match status" value="1"/>
</dbReference>
<keyword evidence="2 3" id="KW-0040">ANK repeat</keyword>